<accession>A0ABT2XLY5</accession>
<gene>
    <name evidence="2" type="ORF">KYJ44_21815</name>
</gene>
<proteinExistence type="predicted"/>
<protein>
    <recommendedName>
        <fullName evidence="1">DUF7738 domain-containing protein</fullName>
    </recommendedName>
</protein>
<dbReference type="InterPro" id="IPR056640">
    <property type="entry name" value="DUF7738"/>
</dbReference>
<dbReference type="RefSeq" id="WP_197583112.1">
    <property type="nucleotide sequence ID" value="NZ_JAHWBK010000021.1"/>
</dbReference>
<evidence type="ECO:0000313" key="2">
    <source>
        <dbReference type="EMBL" id="MCV0326954.1"/>
    </source>
</evidence>
<keyword evidence="3" id="KW-1185">Reference proteome</keyword>
<sequence length="220" mass="23958">MKNAEVTHWRTCDKYEVKMKSRLLSTITLSLLFAACGSAPQDEGKVHKPAAVFENGSILIGSQRVELGAPADAWIAALGSDYRFADPELPIMMIWDELGIAAYTGPTKERRINSVSFVLRVPPGSSGGDDPPGKGTQPRRTFSGAVSLLGTPVSETTQVDDIPRLSEGVLEVHCSHGIALCSANRADQAKLDYSFYFAVDDQRYSSYIYKLNIEKDSAPD</sequence>
<name>A0ABT2XLY5_9GAMM</name>
<evidence type="ECO:0000313" key="3">
    <source>
        <dbReference type="Proteomes" id="UP001208054"/>
    </source>
</evidence>
<comment type="caution">
    <text evidence="2">The sequence shown here is derived from an EMBL/GenBank/DDBJ whole genome shotgun (WGS) entry which is preliminary data.</text>
</comment>
<dbReference type="Proteomes" id="UP001208054">
    <property type="component" value="Unassembled WGS sequence"/>
</dbReference>
<reference evidence="2 3" key="1">
    <citation type="submission" date="2021-07" db="EMBL/GenBank/DDBJ databases">
        <title>Clinical implication of Pseudomonas aeruginosa: further insight on the antimicrobial resistance.</title>
        <authorList>
            <person name="Macori G."/>
            <person name="Fanning S."/>
            <person name="Alqahtani A."/>
        </authorList>
    </citation>
    <scope>NUCLEOTIDE SEQUENCE [LARGE SCALE GENOMIC DNA]</scope>
    <source>
        <strain evidence="2 3">CFS3442</strain>
    </source>
</reference>
<dbReference type="Pfam" id="PF24880">
    <property type="entry name" value="DUF7738"/>
    <property type="match status" value="1"/>
</dbReference>
<organism evidence="2 3">
    <name type="scientific">Stenotrophomonas riyadhensis</name>
    <dbReference type="NCBI Taxonomy" id="2859893"/>
    <lineage>
        <taxon>Bacteria</taxon>
        <taxon>Pseudomonadati</taxon>
        <taxon>Pseudomonadota</taxon>
        <taxon>Gammaproteobacteria</taxon>
        <taxon>Lysobacterales</taxon>
        <taxon>Lysobacteraceae</taxon>
        <taxon>Stenotrophomonas</taxon>
    </lineage>
</organism>
<evidence type="ECO:0000259" key="1">
    <source>
        <dbReference type="Pfam" id="PF24880"/>
    </source>
</evidence>
<dbReference type="EMBL" id="JAHWBK010000021">
    <property type="protein sequence ID" value="MCV0326954.1"/>
    <property type="molecule type" value="Genomic_DNA"/>
</dbReference>
<feature type="domain" description="DUF7738" evidence="1">
    <location>
        <begin position="54"/>
        <end position="158"/>
    </location>
</feature>